<dbReference type="GO" id="GO:0051321">
    <property type="term" value="P:meiotic cell cycle"/>
    <property type="evidence" value="ECO:0007669"/>
    <property type="project" value="TreeGrafter"/>
</dbReference>
<comment type="subcellular location">
    <subcellularLocation>
        <location evidence="5">Cytoplasm</location>
        <location evidence="5">Cytoskeleton</location>
        <location evidence="5">Microtubule organizing center</location>
    </subcellularLocation>
</comment>
<dbReference type="Proteomes" id="UP000291084">
    <property type="component" value="Chromosome 9"/>
</dbReference>
<dbReference type="GO" id="GO:0007020">
    <property type="term" value="P:microtubule nucleation"/>
    <property type="evidence" value="ECO:0007669"/>
    <property type="project" value="InterPro"/>
</dbReference>
<reference evidence="7 8" key="1">
    <citation type="journal article" date="2015" name="Sci. Rep.">
        <title>The power of single molecule real-time sequencing technology in the de novo assembly of a eukaryotic genome.</title>
        <authorList>
            <person name="Sakai H."/>
            <person name="Naito K."/>
            <person name="Ogiso-Tanaka E."/>
            <person name="Takahashi Y."/>
            <person name="Iseki K."/>
            <person name="Muto C."/>
            <person name="Satou K."/>
            <person name="Teruya K."/>
            <person name="Shiroma A."/>
            <person name="Shimoji M."/>
            <person name="Hirano T."/>
            <person name="Itoh T."/>
            <person name="Kaga A."/>
            <person name="Tomooka N."/>
        </authorList>
    </citation>
    <scope>NUCLEOTIDE SEQUENCE [LARGE SCALE GENOMIC DNA]</scope>
    <source>
        <strain evidence="8">cv. Shumari</strain>
    </source>
</reference>
<gene>
    <name evidence="7" type="primary">Vigan.09G138500</name>
    <name evidence="7" type="ORF">VIGAN_09138500</name>
</gene>
<feature type="domain" description="Gamma tubulin complex component C-terminal" evidence="6">
    <location>
        <begin position="23"/>
        <end position="189"/>
    </location>
</feature>
<protein>
    <recommendedName>
        <fullName evidence="5">Gamma-tubulin complex component</fullName>
    </recommendedName>
</protein>
<dbReference type="GO" id="GO:0051011">
    <property type="term" value="F:microtubule minus-end binding"/>
    <property type="evidence" value="ECO:0007669"/>
    <property type="project" value="TreeGrafter"/>
</dbReference>
<sequence>MVDCLMLKTKPSSEVQKWSVTEANKGLSEIQGLLELSIQKSSCEQDSHKDMLFVYMKGHGKFPLSASAIGVRSFDFLGLGYHVHWPLSVVLTPAALKIYADIFSFLIEVKLAIFSLTDVWCSLKDLMDATNKDKNYELQLEAGHLNILMKMRHQINHFVSTLQQYVESQLSHVSWCRFLHSLEHKVYMKKKAYQMMETMKKYQMMKTMKKYEMMKTMKNYKTNDYYS</sequence>
<comment type="similarity">
    <text evidence="1 5">Belongs to the TUBGCP family.</text>
</comment>
<evidence type="ECO:0000256" key="1">
    <source>
        <dbReference type="ARBA" id="ARBA00010337"/>
    </source>
</evidence>
<organism evidence="7 8">
    <name type="scientific">Vigna angularis var. angularis</name>
    <dbReference type="NCBI Taxonomy" id="157739"/>
    <lineage>
        <taxon>Eukaryota</taxon>
        <taxon>Viridiplantae</taxon>
        <taxon>Streptophyta</taxon>
        <taxon>Embryophyta</taxon>
        <taxon>Tracheophyta</taxon>
        <taxon>Spermatophyta</taxon>
        <taxon>Magnoliopsida</taxon>
        <taxon>eudicotyledons</taxon>
        <taxon>Gunneridae</taxon>
        <taxon>Pentapetalae</taxon>
        <taxon>rosids</taxon>
        <taxon>fabids</taxon>
        <taxon>Fabales</taxon>
        <taxon>Fabaceae</taxon>
        <taxon>Papilionoideae</taxon>
        <taxon>50 kb inversion clade</taxon>
        <taxon>NPAAA clade</taxon>
        <taxon>indigoferoid/millettioid clade</taxon>
        <taxon>Phaseoleae</taxon>
        <taxon>Vigna</taxon>
    </lineage>
</organism>
<evidence type="ECO:0000259" key="6">
    <source>
        <dbReference type="Pfam" id="PF04130"/>
    </source>
</evidence>
<dbReference type="InterPro" id="IPR040457">
    <property type="entry name" value="GCP_C"/>
</dbReference>
<dbReference type="AlphaFoldDB" id="A0A0S3SY85"/>
<keyword evidence="2 5" id="KW-0963">Cytoplasm</keyword>
<keyword evidence="4 5" id="KW-0206">Cytoskeleton</keyword>
<dbReference type="GO" id="GO:0000922">
    <property type="term" value="C:spindle pole"/>
    <property type="evidence" value="ECO:0007669"/>
    <property type="project" value="InterPro"/>
</dbReference>
<dbReference type="PANTHER" id="PTHR19302:SF70">
    <property type="entry name" value="GAMMA-TUBULIN COMPLEX COMPONENT 6"/>
    <property type="match status" value="1"/>
</dbReference>
<dbReference type="InterPro" id="IPR007259">
    <property type="entry name" value="GCP"/>
</dbReference>
<dbReference type="InterPro" id="IPR042241">
    <property type="entry name" value="GCP_C_sf"/>
</dbReference>
<accession>A0A0S3SY85</accession>
<keyword evidence="8" id="KW-1185">Reference proteome</keyword>
<comment type="function">
    <text evidence="5">Component of the gamma-tubulin ring complex (gTuRC) which mediates microtubule nucleation.</text>
</comment>
<name>A0A0S3SY85_PHAAN</name>
<keyword evidence="3 5" id="KW-0493">Microtubule</keyword>
<dbReference type="GO" id="GO:0031122">
    <property type="term" value="P:cytoplasmic microtubule organization"/>
    <property type="evidence" value="ECO:0007669"/>
    <property type="project" value="TreeGrafter"/>
</dbReference>
<dbReference type="GO" id="GO:0000278">
    <property type="term" value="P:mitotic cell cycle"/>
    <property type="evidence" value="ECO:0007669"/>
    <property type="project" value="TreeGrafter"/>
</dbReference>
<evidence type="ECO:0000313" key="8">
    <source>
        <dbReference type="Proteomes" id="UP000291084"/>
    </source>
</evidence>
<evidence type="ECO:0000256" key="5">
    <source>
        <dbReference type="RuleBase" id="RU363050"/>
    </source>
</evidence>
<dbReference type="GO" id="GO:0000930">
    <property type="term" value="C:gamma-tubulin complex"/>
    <property type="evidence" value="ECO:0007669"/>
    <property type="project" value="TreeGrafter"/>
</dbReference>
<dbReference type="Gene3D" id="1.20.120.1900">
    <property type="entry name" value="Gamma-tubulin complex, C-terminal domain"/>
    <property type="match status" value="1"/>
</dbReference>
<dbReference type="GO" id="GO:0043015">
    <property type="term" value="F:gamma-tubulin binding"/>
    <property type="evidence" value="ECO:0007669"/>
    <property type="project" value="InterPro"/>
</dbReference>
<evidence type="ECO:0000256" key="4">
    <source>
        <dbReference type="ARBA" id="ARBA00023212"/>
    </source>
</evidence>
<evidence type="ECO:0000256" key="3">
    <source>
        <dbReference type="ARBA" id="ARBA00022701"/>
    </source>
</evidence>
<dbReference type="PANTHER" id="PTHR19302">
    <property type="entry name" value="GAMMA TUBULIN COMPLEX PROTEIN"/>
    <property type="match status" value="1"/>
</dbReference>
<evidence type="ECO:0000313" key="7">
    <source>
        <dbReference type="EMBL" id="BAT97822.1"/>
    </source>
</evidence>
<dbReference type="GO" id="GO:0051225">
    <property type="term" value="P:spindle assembly"/>
    <property type="evidence" value="ECO:0007669"/>
    <property type="project" value="TreeGrafter"/>
</dbReference>
<dbReference type="Pfam" id="PF04130">
    <property type="entry name" value="GCP_C_terminal"/>
    <property type="match status" value="1"/>
</dbReference>
<proteinExistence type="inferred from homology"/>
<evidence type="ECO:0000256" key="2">
    <source>
        <dbReference type="ARBA" id="ARBA00022490"/>
    </source>
</evidence>
<dbReference type="EMBL" id="AP015042">
    <property type="protein sequence ID" value="BAT97822.1"/>
    <property type="molecule type" value="Genomic_DNA"/>
</dbReference>
<dbReference type="GO" id="GO:0005874">
    <property type="term" value="C:microtubule"/>
    <property type="evidence" value="ECO:0007669"/>
    <property type="project" value="UniProtKB-KW"/>
</dbReference>